<reference evidence="1 2" key="1">
    <citation type="submission" date="2018-01" db="EMBL/GenBank/DDBJ databases">
        <title>Genomic Encyclopedia of Type Strains, Phase III (KMG-III): the genomes of soil and plant-associated and newly described type strains.</title>
        <authorList>
            <person name="Whitman W."/>
        </authorList>
    </citation>
    <scope>NUCLEOTIDE SEQUENCE [LARGE SCALE GENOMIC DNA]</scope>
    <source>
        <strain evidence="1 2">HKI456</strain>
    </source>
</reference>
<dbReference type="RefSeq" id="WP_104078392.1">
    <property type="nucleotide sequence ID" value="NZ_CP062179.1"/>
</dbReference>
<dbReference type="PANTHER" id="PTHR38009:SF1">
    <property type="entry name" value="CONSERVED HYPOTHETICAL PHAGE TAIL PROTEIN"/>
    <property type="match status" value="1"/>
</dbReference>
<dbReference type="InterPro" id="IPR010667">
    <property type="entry name" value="Phage_T4_Gp19"/>
</dbReference>
<gene>
    <name evidence="1" type="ORF">B0O95_11827</name>
</gene>
<dbReference type="EMBL" id="PRDW01000018">
    <property type="protein sequence ID" value="PPB81911.1"/>
    <property type="molecule type" value="Genomic_DNA"/>
</dbReference>
<evidence type="ECO:0000313" key="1">
    <source>
        <dbReference type="EMBL" id="PPB81911.1"/>
    </source>
</evidence>
<dbReference type="OrthoDB" id="6295718at2"/>
<dbReference type="AlphaFoldDB" id="A0A2P5K782"/>
<dbReference type="PANTHER" id="PTHR38009">
    <property type="entry name" value="CONSERVED HYPOTHETICAL PHAGE TAIL PROTEIN"/>
    <property type="match status" value="1"/>
</dbReference>
<name>A0A2P5K782_9BURK</name>
<accession>A0A2P5K782</accession>
<dbReference type="Pfam" id="PF06841">
    <property type="entry name" value="Phage_T4_gp19"/>
    <property type="match status" value="1"/>
</dbReference>
<dbReference type="Proteomes" id="UP000243096">
    <property type="component" value="Unassembled WGS sequence"/>
</dbReference>
<keyword evidence="2" id="KW-1185">Reference proteome</keyword>
<comment type="caution">
    <text evidence="1">The sequence shown here is derived from an EMBL/GenBank/DDBJ whole genome shotgun (WGS) entry which is preliminary data.</text>
</comment>
<protein>
    <submittedName>
        <fullName evidence="1">Phage tail-like protein</fullName>
    </submittedName>
</protein>
<organism evidence="1 2">
    <name type="scientific">Mycetohabitans endofungorum</name>
    <dbReference type="NCBI Taxonomy" id="417203"/>
    <lineage>
        <taxon>Bacteria</taxon>
        <taxon>Pseudomonadati</taxon>
        <taxon>Pseudomonadota</taxon>
        <taxon>Betaproteobacteria</taxon>
        <taxon>Burkholderiales</taxon>
        <taxon>Burkholderiaceae</taxon>
        <taxon>Mycetohabitans</taxon>
    </lineage>
</organism>
<proteinExistence type="predicted"/>
<sequence length="154" mass="17082">MNDLDFFTPSVAHRFIATVFISAVPSPVDIAFQRISGLSRELQVTQHRQGGDNKGNVHLPEQLTHGTLVLERGVMLLTPLTSIFNSVLGEFDSHYLTAIVMLLNDVNLPVSTWTATDAMPLKWETGDLDATSNTVLINRFELAYHELLFMGINA</sequence>
<evidence type="ECO:0000313" key="2">
    <source>
        <dbReference type="Proteomes" id="UP000243096"/>
    </source>
</evidence>
<dbReference type="GO" id="GO:0005198">
    <property type="term" value="F:structural molecule activity"/>
    <property type="evidence" value="ECO:0007669"/>
    <property type="project" value="InterPro"/>
</dbReference>
<dbReference type="InterPro" id="IPR011747">
    <property type="entry name" value="CHP02241"/>
</dbReference>
<dbReference type="NCBIfam" id="TIGR02241">
    <property type="entry name" value="conserved hypothetical phage tail region protein"/>
    <property type="match status" value="1"/>
</dbReference>